<keyword evidence="2" id="KW-1185">Reference proteome</keyword>
<dbReference type="InterPro" id="IPR000415">
    <property type="entry name" value="Nitroreductase-like"/>
</dbReference>
<dbReference type="EC" id="1.-.-.-" evidence="1"/>
<organism evidence="1 2">
    <name type="scientific">Vibrio celticus</name>
    <dbReference type="NCBI Taxonomy" id="446372"/>
    <lineage>
        <taxon>Bacteria</taxon>
        <taxon>Pseudomonadati</taxon>
        <taxon>Pseudomonadota</taxon>
        <taxon>Gammaproteobacteria</taxon>
        <taxon>Vibrionales</taxon>
        <taxon>Vibrionaceae</taxon>
        <taxon>Vibrio</taxon>
    </lineage>
</organism>
<keyword evidence="1" id="KW-0560">Oxidoreductase</keyword>
<accession>A0A1C3JF37</accession>
<dbReference type="SUPFAM" id="SSF55469">
    <property type="entry name" value="FMN-dependent nitroreductase-like"/>
    <property type="match status" value="1"/>
</dbReference>
<dbReference type="PANTHER" id="PTHR43821:SF1">
    <property type="entry name" value="NAD(P)H NITROREDUCTASE YDJA-RELATED"/>
    <property type="match status" value="1"/>
</dbReference>
<gene>
    <name evidence="1" type="primary">ydjA_2</name>
    <name evidence="1" type="ORF">VCE7224_02434</name>
</gene>
<proteinExistence type="predicted"/>
<dbReference type="EMBL" id="FLQZ01000050">
    <property type="protein sequence ID" value="SBT13684.1"/>
    <property type="molecule type" value="Genomic_DNA"/>
</dbReference>
<reference evidence="2" key="1">
    <citation type="submission" date="2016-06" db="EMBL/GenBank/DDBJ databases">
        <authorList>
            <person name="Rodrigo-Torres L."/>
            <person name="Arahal D.R."/>
        </authorList>
    </citation>
    <scope>NUCLEOTIDE SEQUENCE [LARGE SCALE GENOMIC DNA]</scope>
    <source>
        <strain evidence="2">CECT 7224</strain>
    </source>
</reference>
<protein>
    <submittedName>
        <fullName evidence="1">Putative NAD(P)H nitroreductase YdjA</fullName>
        <ecNumber evidence="1">1.-.-.-</ecNumber>
    </submittedName>
</protein>
<dbReference type="Gene3D" id="3.40.109.10">
    <property type="entry name" value="NADH Oxidase"/>
    <property type="match status" value="1"/>
</dbReference>
<evidence type="ECO:0000313" key="1">
    <source>
        <dbReference type="EMBL" id="SBT13684.1"/>
    </source>
</evidence>
<dbReference type="PANTHER" id="PTHR43821">
    <property type="entry name" value="NAD(P)H NITROREDUCTASE YDJA-RELATED"/>
    <property type="match status" value="1"/>
</dbReference>
<dbReference type="AlphaFoldDB" id="A0A1C3JF37"/>
<sequence length="171" mass="18916">MELIKFLQQRVSYHVHELSLPAPAGCDLETILQTAMSTPDYGNLNPWHFLVIDHEQVEAPVELLSAAWVASDVNVGKGQVKRLSSYLRQAPILSAAAACQMILLGADASGYGGVWYSKEAVDLPNVKEHLHLNESHVPVGFLVLGTPVETRKKRRRCAKPLTSKWSPQTTY</sequence>
<dbReference type="RefSeq" id="WP_065676594.1">
    <property type="nucleotide sequence ID" value="NZ_AP025463.1"/>
</dbReference>
<name>A0A1C3JF37_9VIBR</name>
<dbReference type="GO" id="GO:0016491">
    <property type="term" value="F:oxidoreductase activity"/>
    <property type="evidence" value="ECO:0007669"/>
    <property type="project" value="UniProtKB-KW"/>
</dbReference>
<dbReference type="Proteomes" id="UP000092819">
    <property type="component" value="Unassembled WGS sequence"/>
</dbReference>
<dbReference type="InterPro" id="IPR052530">
    <property type="entry name" value="NAD(P)H_nitroreductase"/>
</dbReference>
<evidence type="ECO:0000313" key="2">
    <source>
        <dbReference type="Proteomes" id="UP000092819"/>
    </source>
</evidence>